<dbReference type="InterPro" id="IPR016455">
    <property type="entry name" value="XTH"/>
</dbReference>
<keyword evidence="5 6" id="KW-0326">Glycosidase</keyword>
<dbReference type="Pfam" id="PF06955">
    <property type="entry name" value="XET_C"/>
    <property type="match status" value="1"/>
</dbReference>
<evidence type="ECO:0000256" key="4">
    <source>
        <dbReference type="ARBA" id="ARBA00023180"/>
    </source>
</evidence>
<evidence type="ECO:0000256" key="1">
    <source>
        <dbReference type="ARBA" id="ARBA00022679"/>
    </source>
</evidence>
<dbReference type="InterPro" id="IPR010713">
    <property type="entry name" value="XET_C"/>
</dbReference>
<keyword evidence="1 6" id="KW-0808">Transferase</keyword>
<keyword evidence="2 6" id="KW-0378">Hydrolase</keyword>
<keyword evidence="6" id="KW-0964">Secreted</keyword>
<dbReference type="PANTHER" id="PTHR31062">
    <property type="entry name" value="XYLOGLUCAN ENDOTRANSGLUCOSYLASE/HYDROLASE PROTEIN 8-RELATED"/>
    <property type="match status" value="1"/>
</dbReference>
<comment type="PTM">
    <text evidence="6">Contains at least one intrachain disulfide bond essential for its enzymatic activity.</text>
</comment>
<sequence length="291" mass="33508">MTSFSALFAAVFISAIAFQSCLVHGNFYSDIYFNWGAKHSYIYNNGDDINLLLDKSAGSGVQSHKAFLFGSIEMLIKLVPGNSAGTVTAYYLSSTGNYHNEIDFEFLGNSTGEPYTMHTNIFTQGKGNREQQFKLWFDPTADFHNYTIHWNPSAVVWYVDSIPVRVFRNYKSLGVGFPDEQGMQVYSSLWNADNWATRGGLVKIDWTRAPFKAGLRKFNARACKWNGPNSIRQCAYPTPANWWTAPAYKQLSWDQQIKLKWVRDNYMIYNYCTDYKRFNWLMPLECSLPQY</sequence>
<reference evidence="8" key="2">
    <citation type="submission" date="2022-01" db="EMBL/GenBank/DDBJ databases">
        <authorList>
            <person name="Yamashiro T."/>
            <person name="Shiraishi A."/>
            <person name="Satake H."/>
            <person name="Nakayama K."/>
        </authorList>
    </citation>
    <scope>NUCLEOTIDE SEQUENCE</scope>
</reference>
<dbReference type="PROSITE" id="PS51762">
    <property type="entry name" value="GH16_2"/>
    <property type="match status" value="1"/>
</dbReference>
<dbReference type="EC" id="2.4.1.207" evidence="6"/>
<evidence type="ECO:0000313" key="8">
    <source>
        <dbReference type="EMBL" id="GJS74021.1"/>
    </source>
</evidence>
<evidence type="ECO:0000256" key="2">
    <source>
        <dbReference type="ARBA" id="ARBA00022801"/>
    </source>
</evidence>
<protein>
    <recommendedName>
        <fullName evidence="6">Xyloglucan endotransglucosylase/hydrolase</fullName>
        <ecNumber evidence="6">2.4.1.207</ecNumber>
    </recommendedName>
</protein>
<feature type="chain" id="PRO_5045013028" description="Xyloglucan endotransglucosylase/hydrolase" evidence="6">
    <location>
        <begin position="18"/>
        <end position="291"/>
    </location>
</feature>
<dbReference type="InterPro" id="IPR000757">
    <property type="entry name" value="Beta-glucanase-like"/>
</dbReference>
<dbReference type="SUPFAM" id="SSF49899">
    <property type="entry name" value="Concanavalin A-like lectins/glucanases"/>
    <property type="match status" value="1"/>
</dbReference>
<organism evidence="8 9">
    <name type="scientific">Tanacetum coccineum</name>
    <dbReference type="NCBI Taxonomy" id="301880"/>
    <lineage>
        <taxon>Eukaryota</taxon>
        <taxon>Viridiplantae</taxon>
        <taxon>Streptophyta</taxon>
        <taxon>Embryophyta</taxon>
        <taxon>Tracheophyta</taxon>
        <taxon>Spermatophyta</taxon>
        <taxon>Magnoliopsida</taxon>
        <taxon>eudicotyledons</taxon>
        <taxon>Gunneridae</taxon>
        <taxon>Pentapetalae</taxon>
        <taxon>asterids</taxon>
        <taxon>campanulids</taxon>
        <taxon>Asterales</taxon>
        <taxon>Asteraceae</taxon>
        <taxon>Asteroideae</taxon>
        <taxon>Anthemideae</taxon>
        <taxon>Anthemidinae</taxon>
        <taxon>Tanacetum</taxon>
    </lineage>
</organism>
<dbReference type="Gene3D" id="2.60.120.200">
    <property type="match status" value="1"/>
</dbReference>
<dbReference type="InterPro" id="IPR013320">
    <property type="entry name" value="ConA-like_dom_sf"/>
</dbReference>
<reference evidence="8" key="1">
    <citation type="journal article" date="2022" name="Int. J. Mol. Sci.">
        <title>Draft Genome of Tanacetum Coccineum: Genomic Comparison of Closely Related Tanacetum-Family Plants.</title>
        <authorList>
            <person name="Yamashiro T."/>
            <person name="Shiraishi A."/>
            <person name="Nakayama K."/>
            <person name="Satake H."/>
        </authorList>
    </citation>
    <scope>NUCLEOTIDE SEQUENCE</scope>
</reference>
<comment type="similarity">
    <text evidence="6">Belongs to the glycosyl hydrolase 16 family.</text>
</comment>
<dbReference type="CDD" id="cd02176">
    <property type="entry name" value="GH16_XET"/>
    <property type="match status" value="1"/>
</dbReference>
<evidence type="ECO:0000256" key="6">
    <source>
        <dbReference type="RuleBase" id="RU361120"/>
    </source>
</evidence>
<keyword evidence="9" id="KW-1185">Reference proteome</keyword>
<keyword evidence="3" id="KW-1015">Disulfide bond</keyword>
<dbReference type="Pfam" id="PF00722">
    <property type="entry name" value="Glyco_hydro_16"/>
    <property type="match status" value="1"/>
</dbReference>
<evidence type="ECO:0000259" key="7">
    <source>
        <dbReference type="PROSITE" id="PS51762"/>
    </source>
</evidence>
<evidence type="ECO:0000256" key="3">
    <source>
        <dbReference type="ARBA" id="ARBA00023157"/>
    </source>
</evidence>
<comment type="subcellular location">
    <subcellularLocation>
        <location evidence="6">Secreted</location>
        <location evidence="6">Cell wall</location>
    </subcellularLocation>
    <subcellularLocation>
        <location evidence="6">Secreted</location>
        <location evidence="6">Extracellular space</location>
        <location evidence="6">Apoplast</location>
    </subcellularLocation>
</comment>
<dbReference type="Proteomes" id="UP001151760">
    <property type="component" value="Unassembled WGS sequence"/>
</dbReference>
<keyword evidence="6" id="KW-0052">Apoplast</keyword>
<dbReference type="InterPro" id="IPR008263">
    <property type="entry name" value="GH16_AS"/>
</dbReference>
<name>A0ABQ4Y8N1_9ASTR</name>
<comment type="caution">
    <text evidence="8">The sequence shown here is derived from an EMBL/GenBank/DDBJ whole genome shotgun (WGS) entry which is preliminary data.</text>
</comment>
<keyword evidence="6" id="KW-0961">Cell wall biogenesis/degradation</keyword>
<keyword evidence="6" id="KW-0732">Signal</keyword>
<comment type="function">
    <text evidence="6">Catalyzes xyloglucan endohydrolysis (XEH) and/or endotransglycosylation (XET). Cleaves and religates xyloglucan polymers, an essential constituent of the primary cell wall, and thereby participates in cell wall construction of growing tissues.</text>
</comment>
<feature type="domain" description="GH16" evidence="7">
    <location>
        <begin position="6"/>
        <end position="215"/>
    </location>
</feature>
<proteinExistence type="inferred from homology"/>
<evidence type="ECO:0000313" key="9">
    <source>
        <dbReference type="Proteomes" id="UP001151760"/>
    </source>
</evidence>
<keyword evidence="4" id="KW-0325">Glycoprotein</keyword>
<dbReference type="EMBL" id="BQNB010010200">
    <property type="protein sequence ID" value="GJS74021.1"/>
    <property type="molecule type" value="Genomic_DNA"/>
</dbReference>
<dbReference type="PROSITE" id="PS01034">
    <property type="entry name" value="GH16_1"/>
    <property type="match status" value="1"/>
</dbReference>
<accession>A0ABQ4Y8N1</accession>
<feature type="signal peptide" evidence="6">
    <location>
        <begin position="1"/>
        <end position="17"/>
    </location>
</feature>
<gene>
    <name evidence="8" type="ORF">Tco_0706862</name>
</gene>
<keyword evidence="6" id="KW-0134">Cell wall</keyword>
<evidence type="ECO:0000256" key="5">
    <source>
        <dbReference type="ARBA" id="ARBA00023295"/>
    </source>
</evidence>
<dbReference type="PIRSF" id="PIRSF005604">
    <property type="entry name" value="XET"/>
    <property type="match status" value="1"/>
</dbReference>
<dbReference type="InterPro" id="IPR044791">
    <property type="entry name" value="Beta-glucanase/XTH"/>
</dbReference>